<sequence length="118" mass="12611">MATTEAVGGGRTCTCSWKRIGNASAMLPLCCTGTVKSGVRKAQLVRRPVRIAVGSTGRSQRPSAPMITETDGKEPHAGETPTRDRNGQRPLPSVFVWRFLPGVSSREAGTCEREKKAG</sequence>
<proteinExistence type="predicted"/>
<feature type="compositionally biased region" description="Basic and acidic residues" evidence="1">
    <location>
        <begin position="70"/>
        <end position="87"/>
    </location>
</feature>
<comment type="caution">
    <text evidence="2">The sequence shown here is derived from an EMBL/GenBank/DDBJ whole genome shotgun (WGS) entry which is preliminary data.</text>
</comment>
<dbReference type="Proteomes" id="UP000673691">
    <property type="component" value="Unassembled WGS sequence"/>
</dbReference>
<evidence type="ECO:0000313" key="3">
    <source>
        <dbReference type="Proteomes" id="UP000673691"/>
    </source>
</evidence>
<keyword evidence="3" id="KW-1185">Reference proteome</keyword>
<evidence type="ECO:0000256" key="1">
    <source>
        <dbReference type="SAM" id="MobiDB-lite"/>
    </source>
</evidence>
<dbReference type="EMBL" id="JAEFCI010005908">
    <property type="protein sequence ID" value="KAG5460018.1"/>
    <property type="molecule type" value="Genomic_DNA"/>
</dbReference>
<organism evidence="2 3">
    <name type="scientific">Olpidium bornovanus</name>
    <dbReference type="NCBI Taxonomy" id="278681"/>
    <lineage>
        <taxon>Eukaryota</taxon>
        <taxon>Fungi</taxon>
        <taxon>Fungi incertae sedis</taxon>
        <taxon>Olpidiomycota</taxon>
        <taxon>Olpidiomycotina</taxon>
        <taxon>Olpidiomycetes</taxon>
        <taxon>Olpidiales</taxon>
        <taxon>Olpidiaceae</taxon>
        <taxon>Olpidium</taxon>
    </lineage>
</organism>
<dbReference type="AlphaFoldDB" id="A0A8H7ZUS5"/>
<feature type="region of interest" description="Disordered" evidence="1">
    <location>
        <begin position="51"/>
        <end position="92"/>
    </location>
</feature>
<name>A0A8H7ZUS5_9FUNG</name>
<gene>
    <name evidence="2" type="ORF">BJ554DRAFT_7987</name>
</gene>
<protein>
    <submittedName>
        <fullName evidence="2">Uncharacterized protein</fullName>
    </submittedName>
</protein>
<accession>A0A8H7ZUS5</accession>
<evidence type="ECO:0000313" key="2">
    <source>
        <dbReference type="EMBL" id="KAG5460018.1"/>
    </source>
</evidence>
<reference evidence="2 3" key="1">
    <citation type="journal article" name="Sci. Rep.">
        <title>Genome-scale phylogenetic analyses confirm Olpidium as the closest living zoosporic fungus to the non-flagellated, terrestrial fungi.</title>
        <authorList>
            <person name="Chang Y."/>
            <person name="Rochon D."/>
            <person name="Sekimoto S."/>
            <person name="Wang Y."/>
            <person name="Chovatia M."/>
            <person name="Sandor L."/>
            <person name="Salamov A."/>
            <person name="Grigoriev I.V."/>
            <person name="Stajich J.E."/>
            <person name="Spatafora J.W."/>
        </authorList>
    </citation>
    <scope>NUCLEOTIDE SEQUENCE [LARGE SCALE GENOMIC DNA]</scope>
    <source>
        <strain evidence="2">S191</strain>
    </source>
</reference>